<dbReference type="GO" id="GO:0009424">
    <property type="term" value="C:bacterial-type flagellum hook"/>
    <property type="evidence" value="ECO:0007669"/>
    <property type="project" value="InterPro"/>
</dbReference>
<evidence type="ECO:0000256" key="2">
    <source>
        <dbReference type="ARBA" id="ARBA00004613"/>
    </source>
</evidence>
<dbReference type="Pfam" id="PF00669">
    <property type="entry name" value="Flagellin_N"/>
    <property type="match status" value="1"/>
</dbReference>
<comment type="similarity">
    <text evidence="3">Belongs to the bacterial flagellin family.</text>
</comment>
<dbReference type="InterPro" id="IPR013384">
    <property type="entry name" value="Flagell_FlgL"/>
</dbReference>
<evidence type="ECO:0000256" key="1">
    <source>
        <dbReference type="ARBA" id="ARBA00004365"/>
    </source>
</evidence>
<dbReference type="GO" id="GO:0071973">
    <property type="term" value="P:bacterial-type flagellum-dependent cell motility"/>
    <property type="evidence" value="ECO:0007669"/>
    <property type="project" value="InterPro"/>
</dbReference>
<evidence type="ECO:0000313" key="7">
    <source>
        <dbReference type="EMBL" id="PWI35120.1"/>
    </source>
</evidence>
<keyword evidence="7" id="KW-0966">Cell projection</keyword>
<gene>
    <name evidence="7" type="primary">flgL</name>
    <name evidence="7" type="ORF">DI392_02235</name>
</gene>
<dbReference type="InterPro" id="IPR001029">
    <property type="entry name" value="Flagellin_N"/>
</dbReference>
<dbReference type="AlphaFoldDB" id="A0A2U3BEB2"/>
<comment type="subcellular location">
    <subcellularLocation>
        <location evidence="1">Bacterial flagellum</location>
    </subcellularLocation>
    <subcellularLocation>
        <location evidence="2">Secreted</location>
    </subcellularLocation>
</comment>
<organism evidence="7 8">
    <name type="scientific">Vibrio albus</name>
    <dbReference type="NCBI Taxonomy" id="2200953"/>
    <lineage>
        <taxon>Bacteria</taxon>
        <taxon>Pseudomonadati</taxon>
        <taxon>Pseudomonadota</taxon>
        <taxon>Gammaproteobacteria</taxon>
        <taxon>Vibrionales</taxon>
        <taxon>Vibrionaceae</taxon>
        <taxon>Vibrio</taxon>
    </lineage>
</organism>
<dbReference type="RefSeq" id="WP_109318272.1">
    <property type="nucleotide sequence ID" value="NZ_QFWT01000001.1"/>
</dbReference>
<keyword evidence="8" id="KW-1185">Reference proteome</keyword>
<proteinExistence type="inferred from homology"/>
<feature type="domain" description="Flagellin N-terminal" evidence="6">
    <location>
        <begin position="10"/>
        <end position="142"/>
    </location>
</feature>
<protein>
    <submittedName>
        <fullName evidence="7">Flagellar hook-associated protein 3</fullName>
    </submittedName>
</protein>
<evidence type="ECO:0000256" key="4">
    <source>
        <dbReference type="ARBA" id="ARBA00022525"/>
    </source>
</evidence>
<dbReference type="Gene3D" id="1.20.1330.10">
    <property type="entry name" value="f41 fragment of flagellin, N-terminal domain"/>
    <property type="match status" value="2"/>
</dbReference>
<comment type="caution">
    <text evidence="7">The sequence shown here is derived from an EMBL/GenBank/DDBJ whole genome shotgun (WGS) entry which is preliminary data.</text>
</comment>
<dbReference type="InterPro" id="IPR001492">
    <property type="entry name" value="Flagellin"/>
</dbReference>
<dbReference type="Proteomes" id="UP000245362">
    <property type="component" value="Unassembled WGS sequence"/>
</dbReference>
<sequence length="406" mass="45490">MVGRIASFHSYQAVQNDLRKQEVKIQHNQEQLASGKKLLNSSDDPLATHYLQNIGQQEEQLRQYMDAIVLVRNRLEYNEVLIANSEEQVDTAKRTVMEMINGAHSEEDRIAKARELQEIFTNLLSTANSQDELGNYIFAGTKSKTQPFFRNSANEVTYAGDPYHRNMKISNQIEMKINDPGNAVFTEVDNPFGDYSPEYQLQEGSELLLEHATNDFSLVSDNVPADEKPEYTVTFVDWGDGGYGYQLEEDGSVVAADKLDLKEGIQYENLKIKLKGQISAGDSITLKAKQKVSVFDSLKGAIDMQDASVSDASATADLHRITEELNAGFVHLTKVETDLGSRMKTLDIQEDQHEDFKLALAKSRSSFEDLDYAQAVVDFNENSLALEASQKAFGKVKGLTLFNYLN</sequence>
<keyword evidence="5" id="KW-0975">Bacterial flagellum</keyword>
<reference evidence="7 8" key="1">
    <citation type="submission" date="2018-05" db="EMBL/GenBank/DDBJ databases">
        <title>Vibrio limimaris sp. nov., isolated from marine sediment.</title>
        <authorList>
            <person name="Li C.-M."/>
        </authorList>
    </citation>
    <scope>NUCLEOTIDE SEQUENCE [LARGE SCALE GENOMIC DNA]</scope>
    <source>
        <strain evidence="7 8">E4404</strain>
    </source>
</reference>
<keyword evidence="4" id="KW-0964">Secreted</keyword>
<keyword evidence="7" id="KW-0969">Cilium</keyword>
<evidence type="ECO:0000313" key="8">
    <source>
        <dbReference type="Proteomes" id="UP000245362"/>
    </source>
</evidence>
<dbReference type="OrthoDB" id="9768249at2"/>
<keyword evidence="7" id="KW-0282">Flagellum</keyword>
<accession>A0A2U3BEB2</accession>
<dbReference type="EMBL" id="QFWT01000001">
    <property type="protein sequence ID" value="PWI35120.1"/>
    <property type="molecule type" value="Genomic_DNA"/>
</dbReference>
<dbReference type="PANTHER" id="PTHR42792:SF1">
    <property type="entry name" value="FLAGELLAR HOOK-ASSOCIATED PROTEIN 3"/>
    <property type="match status" value="1"/>
</dbReference>
<evidence type="ECO:0000256" key="3">
    <source>
        <dbReference type="ARBA" id="ARBA00005709"/>
    </source>
</evidence>
<evidence type="ECO:0000259" key="6">
    <source>
        <dbReference type="Pfam" id="PF00669"/>
    </source>
</evidence>
<dbReference type="NCBIfam" id="TIGR02550">
    <property type="entry name" value="flagell_flgL"/>
    <property type="match status" value="1"/>
</dbReference>
<dbReference type="GO" id="GO:0005576">
    <property type="term" value="C:extracellular region"/>
    <property type="evidence" value="ECO:0007669"/>
    <property type="project" value="UniProtKB-SubCell"/>
</dbReference>
<dbReference type="PANTHER" id="PTHR42792">
    <property type="entry name" value="FLAGELLIN"/>
    <property type="match status" value="1"/>
</dbReference>
<dbReference type="SUPFAM" id="SSF64518">
    <property type="entry name" value="Phase 1 flagellin"/>
    <property type="match status" value="1"/>
</dbReference>
<name>A0A2U3BEB2_9VIBR</name>
<evidence type="ECO:0000256" key="5">
    <source>
        <dbReference type="ARBA" id="ARBA00023143"/>
    </source>
</evidence>
<dbReference type="GO" id="GO:0005198">
    <property type="term" value="F:structural molecule activity"/>
    <property type="evidence" value="ECO:0007669"/>
    <property type="project" value="InterPro"/>
</dbReference>